<reference evidence="1 2" key="1">
    <citation type="journal article" date="2021" name="Cell Host Microbe">
        <title>in vivo commensal control of Clostridioides difficile virulence.</title>
        <authorList>
            <person name="Girinathan B.P."/>
            <person name="Dibenedetto N."/>
            <person name="Worley J.N."/>
            <person name="Peltier J."/>
            <person name="Arrieta-Ortiz M.L."/>
            <person name="Rupa Christinal Immanuel S."/>
            <person name="Lavin R."/>
            <person name="Delaney M.L."/>
            <person name="Cummins C."/>
            <person name="Hoffmann M."/>
            <person name="Luo Y."/>
            <person name="Gonzalez-Escalona N."/>
            <person name="Allard M."/>
            <person name="Onderdonk A.B."/>
            <person name="Gerber G.K."/>
            <person name="Sonenshein A.L."/>
            <person name="Baliga N."/>
            <person name="Dupuy B."/>
            <person name="Bry L."/>
        </authorList>
    </citation>
    <scope>NUCLEOTIDE SEQUENCE [LARGE SCALE GENOMIC DNA]</scope>
    <source>
        <strain evidence="1 2">DSM 599</strain>
    </source>
</reference>
<proteinExistence type="predicted"/>
<dbReference type="RefSeq" id="WP_204594664.1">
    <property type="nucleotide sequence ID" value="NZ_JAFBDA010000007.1"/>
</dbReference>
<protein>
    <submittedName>
        <fullName evidence="1">Uncharacterized protein</fullName>
    </submittedName>
</protein>
<gene>
    <name evidence="1" type="ORF">K5V21_06895</name>
</gene>
<dbReference type="EMBL" id="JAIKTU010000005">
    <property type="protein sequence ID" value="MBY0755179.1"/>
    <property type="molecule type" value="Genomic_DNA"/>
</dbReference>
<sequence>MRKCPFWSSEEENIGCNTECPMNQDLGKEEECIFKEYLDGTNLKFSDLIDANEFQGEDEFI</sequence>
<dbReference type="Proteomes" id="UP001299068">
    <property type="component" value="Unassembled WGS sequence"/>
</dbReference>
<accession>A0ABS7KWS5</accession>
<name>A0ABS7KWS5_CLOSR</name>
<evidence type="ECO:0000313" key="1">
    <source>
        <dbReference type="EMBL" id="MBY0755179.1"/>
    </source>
</evidence>
<organism evidence="1 2">
    <name type="scientific">Clostridium sardiniense</name>
    <name type="common">Clostridium absonum</name>
    <dbReference type="NCBI Taxonomy" id="29369"/>
    <lineage>
        <taxon>Bacteria</taxon>
        <taxon>Bacillati</taxon>
        <taxon>Bacillota</taxon>
        <taxon>Clostridia</taxon>
        <taxon>Eubacteriales</taxon>
        <taxon>Clostridiaceae</taxon>
        <taxon>Clostridium</taxon>
    </lineage>
</organism>
<comment type="caution">
    <text evidence="1">The sequence shown here is derived from an EMBL/GenBank/DDBJ whole genome shotgun (WGS) entry which is preliminary data.</text>
</comment>
<evidence type="ECO:0000313" key="2">
    <source>
        <dbReference type="Proteomes" id="UP001299068"/>
    </source>
</evidence>
<keyword evidence="2" id="KW-1185">Reference proteome</keyword>